<evidence type="ECO:0000256" key="1">
    <source>
        <dbReference type="ARBA" id="ARBA00002378"/>
    </source>
</evidence>
<keyword evidence="6" id="KW-0830">Ubiquinone</keyword>
<dbReference type="PANTHER" id="PTHR11993:SF10">
    <property type="entry name" value="NADH DEHYDROGENASE [UBIQUINONE] IRON-SULFUR PROTEIN 2, MITOCHONDRIAL"/>
    <property type="match status" value="1"/>
</dbReference>
<dbReference type="EMBL" id="FRAU01000006">
    <property type="protein sequence ID" value="SHK81549.1"/>
    <property type="molecule type" value="Genomic_DNA"/>
</dbReference>
<evidence type="ECO:0000256" key="5">
    <source>
        <dbReference type="ARBA" id="ARBA00023027"/>
    </source>
</evidence>
<evidence type="ECO:0000313" key="10">
    <source>
        <dbReference type="Proteomes" id="UP000185812"/>
    </source>
</evidence>
<name>A0A1M6VJD2_9BACT</name>
<comment type="function">
    <text evidence="1 6">NDH-1 shuttles electrons from NADH, via FMN and iron-sulfur (Fe-S) centers, to quinones in the respiratory chain. The immediate electron acceptor for the enzyme in this species is believed to be ubiquinone. Couples the redox reaction to proton translocation (for every two electrons transferred, four hydrogen ions are translocated across the cytoplasmic membrane), and thus conserves the redox energy in a proton gradient.</text>
</comment>
<comment type="similarity">
    <text evidence="2 6 7">Belongs to the complex I 49 kDa subunit family.</text>
</comment>
<keyword evidence="3 6" id="KW-0813">Transport</keyword>
<gene>
    <name evidence="6" type="primary">nuoD</name>
    <name evidence="9" type="ORF">SAMN04488087_2063</name>
</gene>
<reference evidence="10" key="1">
    <citation type="submission" date="2016-11" db="EMBL/GenBank/DDBJ databases">
        <authorList>
            <person name="Varghese N."/>
            <person name="Submissions S."/>
        </authorList>
    </citation>
    <scope>NUCLEOTIDE SEQUENCE [LARGE SCALE GENOMIC DNA]</scope>
    <source>
        <strain evidence="10">DSM 22212</strain>
    </source>
</reference>
<feature type="domain" description="NADH-quinone oxidoreductase subunit D" evidence="8">
    <location>
        <begin position="170"/>
        <end position="441"/>
    </location>
</feature>
<proteinExistence type="inferred from homology"/>
<dbReference type="STRING" id="633813.SAMN04488087_2063"/>
<evidence type="ECO:0000256" key="4">
    <source>
        <dbReference type="ARBA" id="ARBA00022967"/>
    </source>
</evidence>
<comment type="catalytic activity">
    <reaction evidence="6">
        <text>a quinone + NADH + 5 H(+)(in) = a quinol + NAD(+) + 4 H(+)(out)</text>
        <dbReference type="Rhea" id="RHEA:57888"/>
        <dbReference type="ChEBI" id="CHEBI:15378"/>
        <dbReference type="ChEBI" id="CHEBI:24646"/>
        <dbReference type="ChEBI" id="CHEBI:57540"/>
        <dbReference type="ChEBI" id="CHEBI:57945"/>
        <dbReference type="ChEBI" id="CHEBI:132124"/>
    </reaction>
</comment>
<dbReference type="RefSeq" id="WP_072715887.1">
    <property type="nucleotide sequence ID" value="NZ_FRAU01000006.1"/>
</dbReference>
<dbReference type="Pfam" id="PF00346">
    <property type="entry name" value="Complex1_49kDa"/>
    <property type="match status" value="1"/>
</dbReference>
<dbReference type="SUPFAM" id="SSF56762">
    <property type="entry name" value="HydB/Nqo4-like"/>
    <property type="match status" value="1"/>
</dbReference>
<dbReference type="AlphaFoldDB" id="A0A1M6VJD2"/>
<dbReference type="EC" id="7.1.1.-" evidence="6"/>
<dbReference type="HAMAP" id="MF_01358">
    <property type="entry name" value="NDH1_NuoD"/>
    <property type="match status" value="1"/>
</dbReference>
<dbReference type="Proteomes" id="UP000185812">
    <property type="component" value="Unassembled WGS sequence"/>
</dbReference>
<sequence>MSTAPSFVGPDRQGLFNFWPRHNEAIYRRLETKHAWLEERHRPPGGDGEPDPLEHEMILNIGPQHPATHGVLRCIVKLDGEVMEKCVIDLGYLHRGLEKVAEHKTYQEFMPYTDRMDYLSPYSNNVAWCLAVEKVAGIEVPERAQWIRMIMCELARISSHLLWLGVGLMDAGAVSVFLWAFKYREEIYSIFDEVCGARFTVSHSRIGGVASDLSPTALAMIRRFVEEFPRELADWEKIINRNKIWIDRNEGIGVLTAEEAIELGVTGPNLRGSGVDYDIRRFEPYLKYDEVDFNIPIRTEGDSLARYFVRMEEMKESVRIIRQCLERLPEGPIRNDNAKLAYPSKEEVYYSMEGMIHDFLYTDVGVCPPKGAHSYHAIEAPKGELGFYIISDGTGKPWRVRIKAPSFSNLQGLEYMMEGAMIGDMVILIGTIDPVMGEADK</sequence>
<dbReference type="PANTHER" id="PTHR11993">
    <property type="entry name" value="NADH-UBIQUINONE OXIDOREDUCTASE 49 KDA SUBUNIT"/>
    <property type="match status" value="1"/>
</dbReference>
<dbReference type="PROSITE" id="PS00535">
    <property type="entry name" value="COMPLEX1_49K"/>
    <property type="match status" value="1"/>
</dbReference>
<dbReference type="InterPro" id="IPR001135">
    <property type="entry name" value="NADH_Q_OxRdtase_suD"/>
</dbReference>
<dbReference type="InterPro" id="IPR029014">
    <property type="entry name" value="NiFe-Hase_large"/>
</dbReference>
<comment type="subcellular location">
    <subcellularLocation>
        <location evidence="6">Cell membrane</location>
        <topology evidence="6">Peripheral membrane protein</topology>
        <orientation evidence="6">Cytoplasmic side</orientation>
    </subcellularLocation>
</comment>
<keyword evidence="6" id="KW-1003">Cell membrane</keyword>
<evidence type="ECO:0000256" key="6">
    <source>
        <dbReference type="HAMAP-Rule" id="MF_01358"/>
    </source>
</evidence>
<dbReference type="GO" id="GO:0051287">
    <property type="term" value="F:NAD binding"/>
    <property type="evidence" value="ECO:0007669"/>
    <property type="project" value="InterPro"/>
</dbReference>
<keyword evidence="4 6" id="KW-1278">Translocase</keyword>
<protein>
    <recommendedName>
        <fullName evidence="6">NADH-quinone oxidoreductase subunit D</fullName>
        <ecNumber evidence="6">7.1.1.-</ecNumber>
    </recommendedName>
    <alternativeName>
        <fullName evidence="6">NADH dehydrogenase I subunit D</fullName>
    </alternativeName>
    <alternativeName>
        <fullName evidence="6">NDH-1 subunit D</fullName>
    </alternativeName>
</protein>
<keyword evidence="10" id="KW-1185">Reference proteome</keyword>
<dbReference type="InterPro" id="IPR022885">
    <property type="entry name" value="NDH1_su_D/H"/>
</dbReference>
<dbReference type="NCBIfam" id="NF004739">
    <property type="entry name" value="PRK06075.1"/>
    <property type="match status" value="1"/>
</dbReference>
<accession>A0A1M6VJD2</accession>
<keyword evidence="6" id="KW-0874">Quinone</keyword>
<dbReference type="NCBIfam" id="TIGR01962">
    <property type="entry name" value="NuoD"/>
    <property type="match status" value="1"/>
</dbReference>
<keyword evidence="5 6" id="KW-0520">NAD</keyword>
<evidence type="ECO:0000256" key="2">
    <source>
        <dbReference type="ARBA" id="ARBA00005769"/>
    </source>
</evidence>
<dbReference type="GO" id="GO:0050136">
    <property type="term" value="F:NADH dehydrogenase (quinone) (non-electrogenic) activity"/>
    <property type="evidence" value="ECO:0007669"/>
    <property type="project" value="UniProtKB-UniRule"/>
</dbReference>
<dbReference type="GO" id="GO:0005886">
    <property type="term" value="C:plasma membrane"/>
    <property type="evidence" value="ECO:0007669"/>
    <property type="project" value="UniProtKB-SubCell"/>
</dbReference>
<organism evidence="9 10">
    <name type="scientific">Rhodothermus profundi</name>
    <dbReference type="NCBI Taxonomy" id="633813"/>
    <lineage>
        <taxon>Bacteria</taxon>
        <taxon>Pseudomonadati</taxon>
        <taxon>Rhodothermota</taxon>
        <taxon>Rhodothermia</taxon>
        <taxon>Rhodothermales</taxon>
        <taxon>Rhodothermaceae</taxon>
        <taxon>Rhodothermus</taxon>
    </lineage>
</organism>
<evidence type="ECO:0000256" key="3">
    <source>
        <dbReference type="ARBA" id="ARBA00022448"/>
    </source>
</evidence>
<dbReference type="OrthoDB" id="9801496at2"/>
<dbReference type="Gene3D" id="1.10.645.10">
    <property type="entry name" value="Cytochrome-c3 Hydrogenase, chain B"/>
    <property type="match status" value="1"/>
</dbReference>
<keyword evidence="6" id="KW-0472">Membrane</keyword>
<evidence type="ECO:0000259" key="8">
    <source>
        <dbReference type="Pfam" id="PF00346"/>
    </source>
</evidence>
<evidence type="ECO:0000313" key="9">
    <source>
        <dbReference type="EMBL" id="SHK81549.1"/>
    </source>
</evidence>
<dbReference type="GO" id="GO:0048038">
    <property type="term" value="F:quinone binding"/>
    <property type="evidence" value="ECO:0007669"/>
    <property type="project" value="UniProtKB-KW"/>
</dbReference>
<comment type="subunit">
    <text evidence="6">NDH-1 is composed of 14 different subunits. Subunits NuoB, C, D, E, F, and G constitute the peripheral sector of the complex.</text>
</comment>
<evidence type="ECO:0000256" key="7">
    <source>
        <dbReference type="RuleBase" id="RU003685"/>
    </source>
</evidence>
<dbReference type="InterPro" id="IPR014029">
    <property type="entry name" value="NADH_UbQ_OxRdtase_49kDa_CS"/>
</dbReference>